<proteinExistence type="predicted"/>
<reference evidence="1 2" key="1">
    <citation type="submission" date="2021-06" db="EMBL/GenBank/DDBJ databases">
        <authorList>
            <person name="Palmer J.M."/>
        </authorList>
    </citation>
    <scope>NUCLEOTIDE SEQUENCE [LARGE SCALE GENOMIC DNA]</scope>
    <source>
        <strain evidence="2">if_2019</strain>
        <tissue evidence="1">Muscle</tissue>
    </source>
</reference>
<protein>
    <submittedName>
        <fullName evidence="1">Uncharacterized protein</fullName>
    </submittedName>
</protein>
<sequence>MDGWNKKLSKPNLLPLAARTSIKCWDYSQRVTSLWRNFGPLFLADLIQSHFGFSKTQTFLGHARASQSDLGVEYKTLILFGFLSHLEADWLLSLQPTSCWIT</sequence>
<organism evidence="1 2">
    <name type="scientific">Ilyodon furcidens</name>
    <name type="common">goldbreast splitfin</name>
    <dbReference type="NCBI Taxonomy" id="33524"/>
    <lineage>
        <taxon>Eukaryota</taxon>
        <taxon>Metazoa</taxon>
        <taxon>Chordata</taxon>
        <taxon>Craniata</taxon>
        <taxon>Vertebrata</taxon>
        <taxon>Euteleostomi</taxon>
        <taxon>Actinopterygii</taxon>
        <taxon>Neopterygii</taxon>
        <taxon>Teleostei</taxon>
        <taxon>Neoteleostei</taxon>
        <taxon>Acanthomorphata</taxon>
        <taxon>Ovalentaria</taxon>
        <taxon>Atherinomorphae</taxon>
        <taxon>Cyprinodontiformes</taxon>
        <taxon>Goodeidae</taxon>
        <taxon>Ilyodon</taxon>
    </lineage>
</organism>
<gene>
    <name evidence="1" type="ORF">ILYODFUR_013513</name>
</gene>
<dbReference type="EMBL" id="JAHRIQ010035856">
    <property type="protein sequence ID" value="MEQ2232631.1"/>
    <property type="molecule type" value="Genomic_DNA"/>
</dbReference>
<name>A0ABV0TJI6_9TELE</name>
<accession>A0ABV0TJI6</accession>
<dbReference type="Proteomes" id="UP001482620">
    <property type="component" value="Unassembled WGS sequence"/>
</dbReference>
<evidence type="ECO:0000313" key="1">
    <source>
        <dbReference type="EMBL" id="MEQ2232631.1"/>
    </source>
</evidence>
<keyword evidence="2" id="KW-1185">Reference proteome</keyword>
<evidence type="ECO:0000313" key="2">
    <source>
        <dbReference type="Proteomes" id="UP001482620"/>
    </source>
</evidence>
<comment type="caution">
    <text evidence="1">The sequence shown here is derived from an EMBL/GenBank/DDBJ whole genome shotgun (WGS) entry which is preliminary data.</text>
</comment>